<reference evidence="1 2" key="1">
    <citation type="submission" date="2019-07" db="EMBL/GenBank/DDBJ databases">
        <authorList>
            <person name="Stoner T.H."/>
            <person name="Garlena R.A."/>
            <person name="Russell D.A."/>
            <person name="Pope W.H."/>
            <person name="Jacobs-Sera D."/>
            <person name="Hatfull G.F."/>
        </authorList>
    </citation>
    <scope>NUCLEOTIDE SEQUENCE [LARGE SCALE GENOMIC DNA]</scope>
</reference>
<dbReference type="EMBL" id="MN234187">
    <property type="protein sequence ID" value="QFG10358.1"/>
    <property type="molecule type" value="Genomic_DNA"/>
</dbReference>
<gene>
    <name evidence="1" type="primary">148</name>
    <name evidence="1" type="ORF">SEA_DYOEDAFOS_148</name>
</gene>
<proteinExistence type="predicted"/>
<organism evidence="1 2">
    <name type="scientific">Mycobacterium phage DyoEdafos</name>
    <dbReference type="NCBI Taxonomy" id="2599860"/>
    <lineage>
        <taxon>Viruses</taxon>
        <taxon>Duplodnaviria</taxon>
        <taxon>Heunggongvirae</taxon>
        <taxon>Uroviricota</taxon>
        <taxon>Caudoviricetes</taxon>
        <taxon>Vilmaviridae</taxon>
        <taxon>Lclasvirinae</taxon>
        <taxon>Bromdenvirus</taxon>
        <taxon>Bromdenvirus dyoedafos</taxon>
    </lineage>
</organism>
<sequence>MKRVDNVDELNELPQFSVVQFRGEALGENNRIVWQLDEAWYPAGDDDYMWSHQFPEEAFPAVVLWNPNDEDN</sequence>
<name>A0A5J6TIY7_9CAUD</name>
<keyword evidence="2" id="KW-1185">Reference proteome</keyword>
<dbReference type="KEGG" id="vg:63210102"/>
<protein>
    <submittedName>
        <fullName evidence="1">Uncharacterized protein</fullName>
    </submittedName>
</protein>
<dbReference type="RefSeq" id="YP_010013482.1">
    <property type="nucleotide sequence ID" value="NC_053511.1"/>
</dbReference>
<accession>A0A5J6TIY7</accession>
<evidence type="ECO:0000313" key="2">
    <source>
        <dbReference type="Proteomes" id="UP000327317"/>
    </source>
</evidence>
<evidence type="ECO:0000313" key="1">
    <source>
        <dbReference type="EMBL" id="QFG10358.1"/>
    </source>
</evidence>
<dbReference type="GeneID" id="63210102"/>
<dbReference type="Proteomes" id="UP000327317">
    <property type="component" value="Segment"/>
</dbReference>